<dbReference type="SUPFAM" id="SSF51735">
    <property type="entry name" value="NAD(P)-binding Rossmann-fold domains"/>
    <property type="match status" value="1"/>
</dbReference>
<organism evidence="2">
    <name type="scientific">Aegilops tauschii</name>
    <name type="common">Tausch's goatgrass</name>
    <name type="synonym">Aegilops squarrosa</name>
    <dbReference type="NCBI Taxonomy" id="37682"/>
    <lineage>
        <taxon>Eukaryota</taxon>
        <taxon>Viridiplantae</taxon>
        <taxon>Streptophyta</taxon>
        <taxon>Embryophyta</taxon>
        <taxon>Tracheophyta</taxon>
        <taxon>Spermatophyta</taxon>
        <taxon>Magnoliopsida</taxon>
        <taxon>Liliopsida</taxon>
        <taxon>Poales</taxon>
        <taxon>Poaceae</taxon>
        <taxon>BOP clade</taxon>
        <taxon>Pooideae</taxon>
        <taxon>Triticodae</taxon>
        <taxon>Triticeae</taxon>
        <taxon>Triticinae</taxon>
        <taxon>Aegilops</taxon>
    </lineage>
</organism>
<dbReference type="PANTHER" id="PTHR43796">
    <property type="entry name" value="CARBOXYNORSPERMIDINE SYNTHASE"/>
    <property type="match status" value="1"/>
</dbReference>
<protein>
    <recommendedName>
        <fullName evidence="1">Saccharopine dehydrogenase NADP binding domain-containing protein</fullName>
    </recommendedName>
</protein>
<name>R7WC74_AEGTA</name>
<dbReference type="EnsemblPlants" id="EMT19503">
    <property type="protein sequence ID" value="EMT19503"/>
    <property type="gene ID" value="F775_31804"/>
</dbReference>
<sequence length="141" mass="15329">MEMVRACMRPAASASSGPRVLVLGGTGRVGGSTATALSQLRPDLNILIGGRNREKGMPLVSKLGQRSEFIHVDIRNSSRLKEVLEGEYFFWCYAQLIFQSLCVWTDERRTVAPLGAVVASTDVQTGKEDADLSVEDGSVDR</sequence>
<evidence type="ECO:0000259" key="1">
    <source>
        <dbReference type="Pfam" id="PF03435"/>
    </source>
</evidence>
<dbReference type="Pfam" id="PF03435">
    <property type="entry name" value="Sacchrp_dh_NADP"/>
    <property type="match status" value="1"/>
</dbReference>
<dbReference type="ExpressionAtlas" id="R7WC74">
    <property type="expression patterns" value="baseline"/>
</dbReference>
<dbReference type="AlphaFoldDB" id="R7WC74"/>
<dbReference type="InterPro" id="IPR036291">
    <property type="entry name" value="NAD(P)-bd_dom_sf"/>
</dbReference>
<accession>R7WC74</accession>
<dbReference type="PANTHER" id="PTHR43796:SF4">
    <property type="entry name" value="SACCHAROPINE DEHYDROGENASE NADP BINDING DOMAIN-CONTAINING PROTEIN"/>
    <property type="match status" value="1"/>
</dbReference>
<evidence type="ECO:0000313" key="2">
    <source>
        <dbReference type="EnsemblPlants" id="EMT19503"/>
    </source>
</evidence>
<dbReference type="InterPro" id="IPR005097">
    <property type="entry name" value="Sacchrp_dh_NADP-bd"/>
</dbReference>
<reference evidence="2" key="1">
    <citation type="submission" date="2015-06" db="UniProtKB">
        <authorList>
            <consortium name="EnsemblPlants"/>
        </authorList>
    </citation>
    <scope>IDENTIFICATION</scope>
</reference>
<dbReference type="Gene3D" id="3.40.50.720">
    <property type="entry name" value="NAD(P)-binding Rossmann-like Domain"/>
    <property type="match status" value="1"/>
</dbReference>
<proteinExistence type="predicted"/>
<feature type="domain" description="Saccharopine dehydrogenase NADP binding" evidence="1">
    <location>
        <begin position="20"/>
        <end position="88"/>
    </location>
</feature>